<dbReference type="Gramene" id="PRQ34277">
    <property type="protein sequence ID" value="PRQ34277"/>
    <property type="gene ID" value="RchiOBHm_Chr5g0067031"/>
</dbReference>
<dbReference type="AlphaFoldDB" id="A0A2P6QJC4"/>
<dbReference type="Pfam" id="PF03227">
    <property type="entry name" value="GILT"/>
    <property type="match status" value="1"/>
</dbReference>
<evidence type="ECO:0000256" key="3">
    <source>
        <dbReference type="SAM" id="Phobius"/>
    </source>
</evidence>
<dbReference type="PANTHER" id="PTHR13234">
    <property type="entry name" value="GAMMA-INTERFERON INDUCIBLE LYSOSOMAL THIOL REDUCTASE GILT"/>
    <property type="match status" value="1"/>
</dbReference>
<keyword evidence="3" id="KW-1133">Transmembrane helix</keyword>
<reference evidence="4 5" key="1">
    <citation type="journal article" date="2018" name="Nat. Genet.">
        <title>The Rosa genome provides new insights in the design of modern roses.</title>
        <authorList>
            <person name="Bendahmane M."/>
        </authorList>
    </citation>
    <scope>NUCLEOTIDE SEQUENCE [LARGE SCALE GENOMIC DNA]</scope>
    <source>
        <strain evidence="5">cv. Old Blush</strain>
    </source>
</reference>
<keyword evidence="2" id="KW-0325">Glycoprotein</keyword>
<dbReference type="STRING" id="74649.A0A2P6QJC4"/>
<evidence type="ECO:0000256" key="1">
    <source>
        <dbReference type="ARBA" id="ARBA00005679"/>
    </source>
</evidence>
<keyword evidence="3" id="KW-0812">Transmembrane</keyword>
<keyword evidence="5" id="KW-1185">Reference proteome</keyword>
<dbReference type="EMBL" id="PDCK01000043">
    <property type="protein sequence ID" value="PRQ34277.1"/>
    <property type="molecule type" value="Genomic_DNA"/>
</dbReference>
<organism evidence="4 5">
    <name type="scientific">Rosa chinensis</name>
    <name type="common">China rose</name>
    <dbReference type="NCBI Taxonomy" id="74649"/>
    <lineage>
        <taxon>Eukaryota</taxon>
        <taxon>Viridiplantae</taxon>
        <taxon>Streptophyta</taxon>
        <taxon>Embryophyta</taxon>
        <taxon>Tracheophyta</taxon>
        <taxon>Spermatophyta</taxon>
        <taxon>Magnoliopsida</taxon>
        <taxon>eudicotyledons</taxon>
        <taxon>Gunneridae</taxon>
        <taxon>Pentapetalae</taxon>
        <taxon>rosids</taxon>
        <taxon>fabids</taxon>
        <taxon>Rosales</taxon>
        <taxon>Rosaceae</taxon>
        <taxon>Rosoideae</taxon>
        <taxon>Rosoideae incertae sedis</taxon>
        <taxon>Rosa</taxon>
    </lineage>
</organism>
<proteinExistence type="inferred from homology"/>
<sequence>MEMLRSKHLTRPSFARSHFPLHHLYLLYIYIYMYIYLFSFVLGILDNYHSINLLHILQHGPDECYFNSIEACAIHLWSDVKRHFKFNHCLESKLIEGLQSSKKNAWESCCVKLKMDSDRLGKCYRSGYEKKQLILQNAKETDHLVPPHEYVPWVVVNGQLLKDDYLNFVRYVCNAYKDSPKPMACRSYPHNINSGGKANSSLEGCYKGEERGGS</sequence>
<accession>A0A2P6QJC4</accession>
<comment type="caution">
    <text evidence="4">The sequence shown here is derived from an EMBL/GenBank/DDBJ whole genome shotgun (WGS) entry which is preliminary data.</text>
</comment>
<evidence type="ECO:0000256" key="2">
    <source>
        <dbReference type="ARBA" id="ARBA00023180"/>
    </source>
</evidence>
<evidence type="ECO:0000313" key="4">
    <source>
        <dbReference type="EMBL" id="PRQ34277.1"/>
    </source>
</evidence>
<dbReference type="GO" id="GO:0016671">
    <property type="term" value="F:oxidoreductase activity, acting on a sulfur group of donors, disulfide as acceptor"/>
    <property type="evidence" value="ECO:0007669"/>
    <property type="project" value="InterPro"/>
</dbReference>
<dbReference type="InterPro" id="IPR004911">
    <property type="entry name" value="Interferon-induced_GILT"/>
</dbReference>
<evidence type="ECO:0000313" key="5">
    <source>
        <dbReference type="Proteomes" id="UP000238479"/>
    </source>
</evidence>
<protein>
    <submittedName>
        <fullName evidence="4">Putative gamma interferon inducible lysosomal thiol reductase GILT</fullName>
    </submittedName>
</protein>
<feature type="transmembrane region" description="Helical" evidence="3">
    <location>
        <begin position="21"/>
        <end position="45"/>
    </location>
</feature>
<dbReference type="Proteomes" id="UP000238479">
    <property type="component" value="Chromosome 5"/>
</dbReference>
<keyword evidence="3" id="KW-0472">Membrane</keyword>
<dbReference type="PANTHER" id="PTHR13234:SF64">
    <property type="entry name" value="SAPOSIN A-TYPE DOMAIN-CONTAINING PROTEIN"/>
    <property type="match status" value="1"/>
</dbReference>
<gene>
    <name evidence="4" type="ORF">RchiOBHm_Chr5g0067031</name>
</gene>
<comment type="similarity">
    <text evidence="1">Belongs to the GILT family.</text>
</comment>
<name>A0A2P6QJC4_ROSCH</name>